<dbReference type="EMBL" id="CAJVAP010000001">
    <property type="protein sequence ID" value="CAG7595955.1"/>
    <property type="molecule type" value="Genomic_DNA"/>
</dbReference>
<dbReference type="RefSeq" id="WP_218113683.1">
    <property type="nucleotide sequence ID" value="NZ_CAJVAP010000001.1"/>
</dbReference>
<organism evidence="2 3">
    <name type="scientific">Leucobacter soli</name>
    <dbReference type="NCBI Taxonomy" id="2812850"/>
    <lineage>
        <taxon>Bacteria</taxon>
        <taxon>Bacillati</taxon>
        <taxon>Actinomycetota</taxon>
        <taxon>Actinomycetes</taxon>
        <taxon>Micrococcales</taxon>
        <taxon>Microbacteriaceae</taxon>
        <taxon>Leucobacter</taxon>
    </lineage>
</organism>
<feature type="region of interest" description="Disordered" evidence="1">
    <location>
        <begin position="1"/>
        <end position="21"/>
    </location>
</feature>
<proteinExistence type="predicted"/>
<protein>
    <recommendedName>
        <fullName evidence="4">AbiEi antitoxin C-terminal domain-containing protein</fullName>
    </recommendedName>
</protein>
<sequence length="207" mass="22787">MPAARVATAPPARVKDPPNPPRYDLWPAALRSAGRLHGLLVPCGPGFRGIGWPETPRVRTAALAEFLSPDLAATHLTAAWVWGAAKDPGEPLRFSTRDRRRNLRRETPQIRISELRLAPGDMHELGAFAVTTPLRTLLDLLYADTGFGKRERVACRLLALQIPGGWATARERVEARRRPYRTVARERLAALAPDRSRAGEASPRSSA</sequence>
<keyword evidence="3" id="KW-1185">Reference proteome</keyword>
<evidence type="ECO:0000313" key="2">
    <source>
        <dbReference type="EMBL" id="CAG7595955.1"/>
    </source>
</evidence>
<dbReference type="Proteomes" id="UP000693892">
    <property type="component" value="Unassembled WGS sequence"/>
</dbReference>
<feature type="compositionally biased region" description="Low complexity" evidence="1">
    <location>
        <begin position="1"/>
        <end position="12"/>
    </location>
</feature>
<evidence type="ECO:0000313" key="3">
    <source>
        <dbReference type="Proteomes" id="UP000693892"/>
    </source>
</evidence>
<gene>
    <name evidence="2" type="ORF">LEUCIP111803_00065</name>
</gene>
<name>A0A916JT18_9MICO</name>
<accession>A0A916JT18</accession>
<reference evidence="2" key="1">
    <citation type="submission" date="2021-06" db="EMBL/GenBank/DDBJ databases">
        <authorList>
            <person name="Criscuolo A."/>
        </authorList>
    </citation>
    <scope>NUCLEOTIDE SEQUENCE</scope>
    <source>
        <strain evidence="2">CIP111803</strain>
    </source>
</reference>
<comment type="caution">
    <text evidence="2">The sequence shown here is derived from an EMBL/GenBank/DDBJ whole genome shotgun (WGS) entry which is preliminary data.</text>
</comment>
<evidence type="ECO:0008006" key="4">
    <source>
        <dbReference type="Google" id="ProtNLM"/>
    </source>
</evidence>
<evidence type="ECO:0000256" key="1">
    <source>
        <dbReference type="SAM" id="MobiDB-lite"/>
    </source>
</evidence>
<dbReference type="AlphaFoldDB" id="A0A916JT18"/>